<dbReference type="InterPro" id="IPR001959">
    <property type="entry name" value="Transposase"/>
</dbReference>
<keyword evidence="3" id="KW-1185">Reference proteome</keyword>
<dbReference type="AlphaFoldDB" id="A0A0V7ZDV0"/>
<sequence>MKSINQFFNKKLAASQSKEAWRQIKELNYKRDNRVNNYLHTASRRVINWCLKNDISTLIIGNNQGWKQNIKIGKRNNQQFTTKNFR</sequence>
<dbReference type="RefSeq" id="WP_058184612.1">
    <property type="nucleotide sequence ID" value="NZ_LMTZ01000151.1"/>
</dbReference>
<comment type="caution">
    <text evidence="2">The sequence shown here is derived from an EMBL/GenBank/DDBJ whole genome shotgun (WGS) entry which is preliminary data.</text>
</comment>
<name>A0A0V7ZDV0_9CYAN</name>
<feature type="domain" description="Probable transposase IS891/IS1136/IS1341" evidence="1">
    <location>
        <begin position="9"/>
        <end position="65"/>
    </location>
</feature>
<evidence type="ECO:0000313" key="2">
    <source>
        <dbReference type="EMBL" id="KST62657.1"/>
    </source>
</evidence>
<evidence type="ECO:0000313" key="3">
    <source>
        <dbReference type="Proteomes" id="UP000053372"/>
    </source>
</evidence>
<accession>A0A0V7ZDV0</accession>
<protein>
    <recommendedName>
        <fullName evidence="1">Probable transposase IS891/IS1136/IS1341 domain-containing protein</fullName>
    </recommendedName>
</protein>
<evidence type="ECO:0000259" key="1">
    <source>
        <dbReference type="Pfam" id="PF01385"/>
    </source>
</evidence>
<proteinExistence type="predicted"/>
<dbReference type="Proteomes" id="UP000053372">
    <property type="component" value="Unassembled WGS sequence"/>
</dbReference>
<reference evidence="2 3" key="1">
    <citation type="journal article" date="2015" name="Genome Announc.">
        <title>Draft Genome of the Euendolithic (true boring) Cyanobacterium Mastigocoleus testarum strain BC008.</title>
        <authorList>
            <person name="Guida B.S."/>
            <person name="Garcia-Pichel F."/>
        </authorList>
    </citation>
    <scope>NUCLEOTIDE SEQUENCE [LARGE SCALE GENOMIC DNA]</scope>
    <source>
        <strain evidence="2 3">BC008</strain>
    </source>
</reference>
<dbReference type="Pfam" id="PF01385">
    <property type="entry name" value="OrfB_IS605"/>
    <property type="match status" value="1"/>
</dbReference>
<gene>
    <name evidence="2" type="ORF">BC008_38150</name>
</gene>
<dbReference type="EMBL" id="LMTZ01000151">
    <property type="protein sequence ID" value="KST62657.1"/>
    <property type="molecule type" value="Genomic_DNA"/>
</dbReference>
<organism evidence="2 3">
    <name type="scientific">Mastigocoleus testarum BC008</name>
    <dbReference type="NCBI Taxonomy" id="371196"/>
    <lineage>
        <taxon>Bacteria</taxon>
        <taxon>Bacillati</taxon>
        <taxon>Cyanobacteriota</taxon>
        <taxon>Cyanophyceae</taxon>
        <taxon>Nostocales</taxon>
        <taxon>Hapalosiphonaceae</taxon>
        <taxon>Mastigocoleus</taxon>
    </lineage>
</organism>